<evidence type="ECO:0000256" key="6">
    <source>
        <dbReference type="ARBA" id="ARBA00023263"/>
    </source>
</evidence>
<feature type="chain" id="PRO_5047527872" description="PilY1 beta-propeller domain-containing protein" evidence="7">
    <location>
        <begin position="19"/>
        <end position="1198"/>
    </location>
</feature>
<dbReference type="Pfam" id="PF05567">
    <property type="entry name" value="T4P_PilY1"/>
    <property type="match status" value="1"/>
</dbReference>
<keyword evidence="6" id="KW-0281">Fimbrium</keyword>
<accession>A0ABS7SLA8</accession>
<evidence type="ECO:0000256" key="2">
    <source>
        <dbReference type="ARBA" id="ARBA00008387"/>
    </source>
</evidence>
<evidence type="ECO:0000256" key="5">
    <source>
        <dbReference type="ARBA" id="ARBA00022837"/>
    </source>
</evidence>
<sequence length="1198" mass="126421">MKAALLVLASACALAAQAAPPLLSIPGGQLGLPGSRVAPNLLLHLSLTVADTGAAYRDAYRGSIEYPGYFNPRLCYAYPYKTKAGAQQPDLGDNSGYFSPVKRADPTRQCGGDSFSGNLLNWASMSRLDLLRLALTGGDRVIDNKDLTVLQRAWLPEKVENFPPRPIGAADAVTPFGAAMVYVASCRNRLLFSESPAEPDCGAPPPREFNARVKVCDKADTELRPQLCVAYAGGNKPQGAVQANADLMQMGAMGYLSELAADDPNFYGGVLRAPLKLIGHLKAGPLRPEWNLATGVLEADPDKAGGAASGLINFINLSGRRGVYKAADPGAELFYEGLRYLQGRQPSTGSGDAASDDGLAVWSTRNDPSSQSCQRSTAAVIGHSSFVRDRYLPGNTRALLGDAVRAADGFSGTFDAMQATRRIGALEGGDLANLDTQADGPGGEGSYLLAGAAYWAHTNAFRGDSDARLDTLTLELDAALRPLASPLYLAAKYGAFLDRNGDKNPFITTAGEAADSEWRFEGQAAAGYFSAADPHAIGPAVRELFAAARQPRGEVMGKAASSGSYLIQASYDRQQSSGTLRRYEIGSPKPVWDAARAMYAHDKRKIYSAAGDPEGRATTIELTWTSLTEPQRALFDPAGDGLGEARLNFLRGDRTRETGQPGGVFRRRASALGDIVHSAPVIVNAPSVSVVGARYAQFHASASKRRGAVYVGANDGMLHAFDVATGAELFAYVPRALLPDLVKLSEPGYMQRPYVDASPGVGEALVGGTWRSILASGMGMGARGVFALDVTDPANFASGSGALWEFTEQDDPAIGHVRGAPLIAKLKVAVKDLVPEYRYFAVVASGLNNYTDGDGDNAARGALFLLSLDKPASERWEHGVNYYKLVTPLSESKVANALAPPAFALAPDGSVRFAYAGDLQGNLWRFDFTGKPPWSKAVGPGALGEPLFVARDDAGNRQPVTHAPRVVHAPGGGYLVLFGSGRLLENADLEAASHVGQAFYAIRDSVAKPAVLVAGRSELASRSAGGTGPYLISGDALRFDGSGAKKGWYLDFPNWRTEGERAAGTAFLASGAVMFDSVAPGASACADMLTRSYVVDALTGLAYTSAGVSGAGQVTGEVIENAASLSPPLLFDMGMVAGQRSATGASVATHTVNIVRMRGEGRAPLSRPITVKTRSGRLSWREVANWLELHQAAKREKK</sequence>
<evidence type="ECO:0000256" key="3">
    <source>
        <dbReference type="ARBA" id="ARBA00022558"/>
    </source>
</evidence>
<reference evidence="9 10" key="1">
    <citation type="submission" date="2021-08" db="EMBL/GenBank/DDBJ databases">
        <title>Massilia sp. R798.</title>
        <authorList>
            <person name="Baek J.H."/>
            <person name="Jung H.S."/>
            <person name="Kim K.R."/>
            <person name="Jeon C.O."/>
        </authorList>
    </citation>
    <scope>NUCLEOTIDE SEQUENCE [LARGE SCALE GENOMIC DNA]</scope>
    <source>
        <strain evidence="9 10">R798</strain>
    </source>
</reference>
<keyword evidence="3" id="KW-1029">Fimbrium biogenesis</keyword>
<dbReference type="RefSeq" id="WP_223467400.1">
    <property type="nucleotide sequence ID" value="NZ_JAFBIL020000002.1"/>
</dbReference>
<comment type="subcellular location">
    <subcellularLocation>
        <location evidence="1">Fimbrium</location>
    </subcellularLocation>
</comment>
<protein>
    <recommendedName>
        <fullName evidence="8">PilY1 beta-propeller domain-containing protein</fullName>
    </recommendedName>
</protein>
<comment type="caution">
    <text evidence="9">The sequence shown here is derived from an EMBL/GenBank/DDBJ whole genome shotgun (WGS) entry which is preliminary data.</text>
</comment>
<keyword evidence="7" id="KW-0732">Signal</keyword>
<keyword evidence="10" id="KW-1185">Reference proteome</keyword>
<evidence type="ECO:0000256" key="4">
    <source>
        <dbReference type="ARBA" id="ARBA00022723"/>
    </source>
</evidence>
<evidence type="ECO:0000256" key="1">
    <source>
        <dbReference type="ARBA" id="ARBA00004561"/>
    </source>
</evidence>
<keyword evidence="5" id="KW-0106">Calcium</keyword>
<dbReference type="SUPFAM" id="SSF50998">
    <property type="entry name" value="Quinoprotein alcohol dehydrogenase-like"/>
    <property type="match status" value="2"/>
</dbReference>
<keyword evidence="4" id="KW-0479">Metal-binding</keyword>
<evidence type="ECO:0000313" key="10">
    <source>
        <dbReference type="Proteomes" id="UP000809349"/>
    </source>
</evidence>
<organism evidence="9 10">
    <name type="scientific">Massilia soli</name>
    <dbReference type="NCBI Taxonomy" id="2792854"/>
    <lineage>
        <taxon>Bacteria</taxon>
        <taxon>Pseudomonadati</taxon>
        <taxon>Pseudomonadota</taxon>
        <taxon>Betaproteobacteria</taxon>
        <taxon>Burkholderiales</taxon>
        <taxon>Oxalobacteraceae</taxon>
        <taxon>Telluria group</taxon>
        <taxon>Massilia</taxon>
    </lineage>
</organism>
<feature type="domain" description="PilY1 beta-propeller" evidence="8">
    <location>
        <begin position="672"/>
        <end position="1012"/>
    </location>
</feature>
<comment type="similarity">
    <text evidence="2">Belongs to the PilY1 family.</text>
</comment>
<dbReference type="EMBL" id="JAFBIL020000002">
    <property type="protein sequence ID" value="MBZ2206965.1"/>
    <property type="molecule type" value="Genomic_DNA"/>
</dbReference>
<dbReference type="InterPro" id="IPR011047">
    <property type="entry name" value="Quinoprotein_ADH-like_sf"/>
</dbReference>
<gene>
    <name evidence="9" type="ORF">I4X03_006800</name>
</gene>
<name>A0ABS7SLA8_9BURK</name>
<evidence type="ECO:0000259" key="8">
    <source>
        <dbReference type="Pfam" id="PF05567"/>
    </source>
</evidence>
<feature type="signal peptide" evidence="7">
    <location>
        <begin position="1"/>
        <end position="18"/>
    </location>
</feature>
<evidence type="ECO:0000313" key="9">
    <source>
        <dbReference type="EMBL" id="MBZ2206965.1"/>
    </source>
</evidence>
<dbReference type="Proteomes" id="UP000809349">
    <property type="component" value="Unassembled WGS sequence"/>
</dbReference>
<proteinExistence type="inferred from homology"/>
<evidence type="ECO:0000256" key="7">
    <source>
        <dbReference type="SAM" id="SignalP"/>
    </source>
</evidence>
<dbReference type="InterPro" id="IPR008707">
    <property type="entry name" value="B-propeller_PilY1"/>
</dbReference>